<evidence type="ECO:0000313" key="1">
    <source>
        <dbReference type="EMBL" id="VAW40497.1"/>
    </source>
</evidence>
<accession>A0A3B0VQ34</accession>
<reference evidence="1" key="1">
    <citation type="submission" date="2018-06" db="EMBL/GenBank/DDBJ databases">
        <authorList>
            <person name="Zhirakovskaya E."/>
        </authorList>
    </citation>
    <scope>NUCLEOTIDE SEQUENCE</scope>
</reference>
<dbReference type="EMBL" id="UOEY01000103">
    <property type="protein sequence ID" value="VAW40497.1"/>
    <property type="molecule type" value="Genomic_DNA"/>
</dbReference>
<organism evidence="1">
    <name type="scientific">hydrothermal vent metagenome</name>
    <dbReference type="NCBI Taxonomy" id="652676"/>
    <lineage>
        <taxon>unclassified sequences</taxon>
        <taxon>metagenomes</taxon>
        <taxon>ecological metagenomes</taxon>
    </lineage>
</organism>
<sequence length="453" mass="49771">MKKILATAVALGLVVGVAASASALELKIKGSYQVDGYYLNQGNGAAGDGGVIPWNDATYRAITGKTGTPGNDDWYEHEFRIKPNLIINDKVQIKSDIRLIDSNTVWGHQADLQTANGGNMKVRKLWLLYDSPIGRWEIGRRPAGSWGSDFVNSGTAADRIMFRPNLPEHWQGYVFLEKQLENDAYQSNLDDNDSDYYEVSAGYTKNRTNAWLGAGLTLDKDPVDTLYKQPAIGKDFRKITTYHTMGFVQQGITDNLTLVGEFDYKWGHKEFTDTSKPDLDINAWAYFAALAGNYGNLSTTLGYAHIDGDGNPQDNTDHAYDVVNGTGADFQPLYILTGSATDILNGDRGPNLVGTAVRQAGVDAFVALADYKTTDKLTLHGGIGAGWADDAPAGVDDAYGWEFDLGAAYKLYKNLTYEVHFGYWAVGDFAKLGNPDFDTQDVYLVSHHLTMKF</sequence>
<evidence type="ECO:0008006" key="2">
    <source>
        <dbReference type="Google" id="ProtNLM"/>
    </source>
</evidence>
<name>A0A3B0VQ34_9ZZZZ</name>
<proteinExistence type="predicted"/>
<protein>
    <recommendedName>
        <fullName evidence="2">Alginate export domain-containing protein</fullName>
    </recommendedName>
</protein>
<dbReference type="AlphaFoldDB" id="A0A3B0VQ34"/>
<dbReference type="SUPFAM" id="SSF56935">
    <property type="entry name" value="Porins"/>
    <property type="match status" value="1"/>
</dbReference>
<gene>
    <name evidence="1" type="ORF">MNBD_DELTA04-1825</name>
</gene>